<comment type="similarity">
    <text evidence="5">Belongs to the SAT4 family.</text>
</comment>
<evidence type="ECO:0000313" key="9">
    <source>
        <dbReference type="Proteomes" id="UP000326565"/>
    </source>
</evidence>
<feature type="transmembrane region" description="Helical" evidence="6">
    <location>
        <begin position="101"/>
        <end position="124"/>
    </location>
</feature>
<feature type="domain" description="Rhodopsin" evidence="7">
    <location>
        <begin position="28"/>
        <end position="290"/>
    </location>
</feature>
<dbReference type="AlphaFoldDB" id="A0A5N5WL70"/>
<comment type="subcellular location">
    <subcellularLocation>
        <location evidence="1">Membrane</location>
        <topology evidence="1">Multi-pass membrane protein</topology>
    </subcellularLocation>
</comment>
<keyword evidence="3 6" id="KW-1133">Transmembrane helix</keyword>
<dbReference type="GO" id="GO:0016020">
    <property type="term" value="C:membrane"/>
    <property type="evidence" value="ECO:0007669"/>
    <property type="project" value="UniProtKB-SubCell"/>
</dbReference>
<dbReference type="OrthoDB" id="5393606at2759"/>
<keyword evidence="2 6" id="KW-0812">Transmembrane</keyword>
<keyword evidence="4 6" id="KW-0472">Membrane</keyword>
<dbReference type="PANTHER" id="PTHR33048:SF157">
    <property type="entry name" value="INTEGRAL MEMBRANE PROTEIN"/>
    <property type="match status" value="1"/>
</dbReference>
<protein>
    <recommendedName>
        <fullName evidence="7">Rhodopsin domain-containing protein</fullName>
    </recommendedName>
</protein>
<sequence length="366" mass="40274">MPRTYATPAAVIVISTIFPAMSIIVVFLRFYTRIKIGSSSMLWIDDWLTIPALIFELVLAGLMIWGAATKSLGDLLPQPSVPGPEGYLFSTSPRQIRLQQIQYFADIAAILAFGFIKLSILFFYRKIFCSAGVNKTAFDVITWVVIVTVILWTTAFSIGAIFLCGVHPANAWATVAEVAEKCSAQLPLLEGYAISDFILDVLIWSLPIPKILTLNMSMRQKIAVMGVFLVGLLATAASATRMGIYIKYVVNAFAESDGETLITYLLFWTMIECGLGVVVICLPSLRPLYKAFPLHTIVSGVRSMLLKRRWSQESGDIGLYNVGRSANSAYLDSNFDYHKYDGSRNTYAVGAHCSGPPVGAKRALHQ</sequence>
<gene>
    <name evidence="8" type="ORF">BDV29DRAFT_194983</name>
</gene>
<evidence type="ECO:0000256" key="2">
    <source>
        <dbReference type="ARBA" id="ARBA00022692"/>
    </source>
</evidence>
<feature type="transmembrane region" description="Helical" evidence="6">
    <location>
        <begin position="261"/>
        <end position="282"/>
    </location>
</feature>
<feature type="transmembrane region" description="Helical" evidence="6">
    <location>
        <begin position="136"/>
        <end position="163"/>
    </location>
</feature>
<organism evidence="8 9">
    <name type="scientific">Aspergillus leporis</name>
    <dbReference type="NCBI Taxonomy" id="41062"/>
    <lineage>
        <taxon>Eukaryota</taxon>
        <taxon>Fungi</taxon>
        <taxon>Dikarya</taxon>
        <taxon>Ascomycota</taxon>
        <taxon>Pezizomycotina</taxon>
        <taxon>Eurotiomycetes</taxon>
        <taxon>Eurotiomycetidae</taxon>
        <taxon>Eurotiales</taxon>
        <taxon>Aspergillaceae</taxon>
        <taxon>Aspergillus</taxon>
        <taxon>Aspergillus subgen. Circumdati</taxon>
    </lineage>
</organism>
<keyword evidence="9" id="KW-1185">Reference proteome</keyword>
<evidence type="ECO:0000256" key="6">
    <source>
        <dbReference type="SAM" id="Phobius"/>
    </source>
</evidence>
<feature type="transmembrane region" description="Helical" evidence="6">
    <location>
        <begin position="48"/>
        <end position="68"/>
    </location>
</feature>
<evidence type="ECO:0000256" key="3">
    <source>
        <dbReference type="ARBA" id="ARBA00022989"/>
    </source>
</evidence>
<feature type="transmembrane region" description="Helical" evidence="6">
    <location>
        <begin position="192"/>
        <end position="212"/>
    </location>
</feature>
<name>A0A5N5WL70_9EURO</name>
<dbReference type="InterPro" id="IPR052337">
    <property type="entry name" value="SAT4-like"/>
</dbReference>
<dbReference type="PANTHER" id="PTHR33048">
    <property type="entry name" value="PTH11-LIKE INTEGRAL MEMBRANE PROTEIN (AFU_ORTHOLOGUE AFUA_5G11245)"/>
    <property type="match status" value="1"/>
</dbReference>
<evidence type="ECO:0000256" key="1">
    <source>
        <dbReference type="ARBA" id="ARBA00004141"/>
    </source>
</evidence>
<reference evidence="8 9" key="1">
    <citation type="submission" date="2019-04" db="EMBL/GenBank/DDBJ databases">
        <title>Friends and foes A comparative genomics study of 23 Aspergillus species from section Flavi.</title>
        <authorList>
            <consortium name="DOE Joint Genome Institute"/>
            <person name="Kjaerbolling I."/>
            <person name="Vesth T."/>
            <person name="Frisvad J.C."/>
            <person name="Nybo J.L."/>
            <person name="Theobald S."/>
            <person name="Kildgaard S."/>
            <person name="Isbrandt T."/>
            <person name="Kuo A."/>
            <person name="Sato A."/>
            <person name="Lyhne E.K."/>
            <person name="Kogle M.E."/>
            <person name="Wiebenga A."/>
            <person name="Kun R.S."/>
            <person name="Lubbers R.J."/>
            <person name="Makela M.R."/>
            <person name="Barry K."/>
            <person name="Chovatia M."/>
            <person name="Clum A."/>
            <person name="Daum C."/>
            <person name="Haridas S."/>
            <person name="He G."/>
            <person name="LaButti K."/>
            <person name="Lipzen A."/>
            <person name="Mondo S."/>
            <person name="Riley R."/>
            <person name="Salamov A."/>
            <person name="Simmons B.A."/>
            <person name="Magnuson J.K."/>
            <person name="Henrissat B."/>
            <person name="Mortensen U.H."/>
            <person name="Larsen T.O."/>
            <person name="Devries R.P."/>
            <person name="Grigoriev I.V."/>
            <person name="Machida M."/>
            <person name="Baker S.E."/>
            <person name="Andersen M.R."/>
        </authorList>
    </citation>
    <scope>NUCLEOTIDE SEQUENCE [LARGE SCALE GENOMIC DNA]</scope>
    <source>
        <strain evidence="8 9">CBS 151.66</strain>
    </source>
</reference>
<evidence type="ECO:0000256" key="4">
    <source>
        <dbReference type="ARBA" id="ARBA00023136"/>
    </source>
</evidence>
<accession>A0A5N5WL70</accession>
<dbReference type="Proteomes" id="UP000326565">
    <property type="component" value="Unassembled WGS sequence"/>
</dbReference>
<proteinExistence type="inferred from homology"/>
<evidence type="ECO:0000256" key="5">
    <source>
        <dbReference type="ARBA" id="ARBA00038359"/>
    </source>
</evidence>
<feature type="transmembrane region" description="Helical" evidence="6">
    <location>
        <begin position="224"/>
        <end position="246"/>
    </location>
</feature>
<dbReference type="Pfam" id="PF20684">
    <property type="entry name" value="Fung_rhodopsin"/>
    <property type="match status" value="1"/>
</dbReference>
<evidence type="ECO:0000313" key="8">
    <source>
        <dbReference type="EMBL" id="KAB8069296.1"/>
    </source>
</evidence>
<dbReference type="EMBL" id="ML732347">
    <property type="protein sequence ID" value="KAB8069296.1"/>
    <property type="molecule type" value="Genomic_DNA"/>
</dbReference>
<feature type="transmembrane region" description="Helical" evidence="6">
    <location>
        <begin position="6"/>
        <end position="28"/>
    </location>
</feature>
<evidence type="ECO:0000259" key="7">
    <source>
        <dbReference type="Pfam" id="PF20684"/>
    </source>
</evidence>
<dbReference type="InterPro" id="IPR049326">
    <property type="entry name" value="Rhodopsin_dom_fungi"/>
</dbReference>